<evidence type="ECO:0000313" key="1">
    <source>
        <dbReference type="EMBL" id="OFI48876.1"/>
    </source>
</evidence>
<keyword evidence="2" id="KW-1185">Reference proteome</keyword>
<dbReference type="SUPFAM" id="SSF56507">
    <property type="entry name" value="Methionine synthase activation domain-like"/>
    <property type="match status" value="1"/>
</dbReference>
<sequence>MLKLNKKEILRYLGYKRSHELSDDIDELIEQEIIEVQEASNPRYMYQIFFCHPDEENKTIIVDGTNLVLTGNSIYKHLRNAKKVALLANTLGIEIEQVIRRYEIIDLTRSLVLDASCTEFIEKLCDLAECDIEASVRDEGLTLNRRFSPGYGDLPLAIQPTFLKTIKADTKLGISLTDTMLMIPRKSVTAIIGLFEDKELALPKRKQNKCLSCEMEDCNFRIGG</sequence>
<name>A0A1E8GLK5_9LACT</name>
<protein>
    <submittedName>
        <fullName evidence="1">Methionine synthase</fullName>
    </submittedName>
</protein>
<dbReference type="GO" id="GO:0008705">
    <property type="term" value="F:methionine synthase activity"/>
    <property type="evidence" value="ECO:0007669"/>
    <property type="project" value="InterPro"/>
</dbReference>
<dbReference type="InterPro" id="IPR037010">
    <property type="entry name" value="VitB12-dep_Met_synth_activ_sf"/>
</dbReference>
<dbReference type="InterPro" id="IPR017342">
    <property type="entry name" value="S-AdoMet-dep_Met_synth_prd"/>
</dbReference>
<comment type="caution">
    <text evidence="1">The sequence shown here is derived from an EMBL/GenBank/DDBJ whole genome shotgun (WGS) entry which is preliminary data.</text>
</comment>
<dbReference type="RefSeq" id="WP_070792809.1">
    <property type="nucleotide sequence ID" value="NZ_MKIR01000023.1"/>
</dbReference>
<dbReference type="STRING" id="1859473.BG261_05680"/>
<proteinExistence type="predicted"/>
<evidence type="ECO:0000313" key="2">
    <source>
        <dbReference type="Proteomes" id="UP000178622"/>
    </source>
</evidence>
<reference evidence="2" key="1">
    <citation type="submission" date="2016-09" db="EMBL/GenBank/DDBJ databases">
        <title>Draft genome sequence of a novel species of the family Streptococcaceae isolated from flowers.</title>
        <authorList>
            <person name="Chuah L.-O."/>
            <person name="Yap K.-P."/>
            <person name="Thong K.L."/>
            <person name="Liong M.T."/>
            <person name="Ahmad R."/>
            <person name="Rusul G."/>
        </authorList>
    </citation>
    <scope>NUCLEOTIDE SEQUENCE [LARGE SCALE GENOMIC DNA]</scope>
    <source>
        <strain evidence="2">DF1</strain>
    </source>
</reference>
<organism evidence="1 2">
    <name type="scientific">Floricoccus tropicus</name>
    <dbReference type="NCBI Taxonomy" id="1859473"/>
    <lineage>
        <taxon>Bacteria</taxon>
        <taxon>Bacillati</taxon>
        <taxon>Bacillota</taxon>
        <taxon>Bacilli</taxon>
        <taxon>Lactobacillales</taxon>
        <taxon>Streptococcaceae</taxon>
        <taxon>Floricoccus</taxon>
    </lineage>
</organism>
<dbReference type="EMBL" id="MKIR01000023">
    <property type="protein sequence ID" value="OFI48876.1"/>
    <property type="molecule type" value="Genomic_DNA"/>
</dbReference>
<accession>A0A1E8GLK5</accession>
<dbReference type="Gene3D" id="3.40.109.40">
    <property type="match status" value="1"/>
</dbReference>
<dbReference type="OrthoDB" id="9816190at2"/>
<dbReference type="Proteomes" id="UP000178622">
    <property type="component" value="Unassembled WGS sequence"/>
</dbReference>
<gene>
    <name evidence="1" type="ORF">BG261_05680</name>
</gene>
<dbReference type="PIRSF" id="PIRSF037984">
    <property type="entry name" value="Met_synth_TM0269_prd"/>
    <property type="match status" value="1"/>
</dbReference>
<dbReference type="AlphaFoldDB" id="A0A1E8GLK5"/>